<keyword evidence="6" id="KW-1185">Reference proteome</keyword>
<keyword evidence="3" id="KW-0812">Transmembrane</keyword>
<feature type="domain" description="Aconitase A/isopropylmalate dehydratase small subunit swivel" evidence="4">
    <location>
        <begin position="478"/>
        <end position="528"/>
    </location>
</feature>
<dbReference type="OrthoDB" id="2224430at2759"/>
<protein>
    <submittedName>
        <fullName evidence="5">Aconitase 2</fullName>
    </submittedName>
</protein>
<organism evidence="5 6">
    <name type="scientific">Actinidia rufa</name>
    <dbReference type="NCBI Taxonomy" id="165716"/>
    <lineage>
        <taxon>Eukaryota</taxon>
        <taxon>Viridiplantae</taxon>
        <taxon>Streptophyta</taxon>
        <taxon>Embryophyta</taxon>
        <taxon>Tracheophyta</taxon>
        <taxon>Spermatophyta</taxon>
        <taxon>Magnoliopsida</taxon>
        <taxon>eudicotyledons</taxon>
        <taxon>Gunneridae</taxon>
        <taxon>Pentapetalae</taxon>
        <taxon>asterids</taxon>
        <taxon>Ericales</taxon>
        <taxon>Actinidiaceae</taxon>
        <taxon>Actinidia</taxon>
    </lineage>
</organism>
<dbReference type="InterPro" id="IPR015928">
    <property type="entry name" value="Aconitase/3IPM_dehydase_swvl"/>
</dbReference>
<dbReference type="Gene3D" id="3.30.499.10">
    <property type="entry name" value="Aconitase, domain 3"/>
    <property type="match status" value="2"/>
</dbReference>
<feature type="compositionally biased region" description="Basic and acidic residues" evidence="2">
    <location>
        <begin position="208"/>
        <end position="219"/>
    </location>
</feature>
<evidence type="ECO:0000256" key="1">
    <source>
        <dbReference type="ARBA" id="ARBA00023004"/>
    </source>
</evidence>
<proteinExistence type="predicted"/>
<keyword evidence="3" id="KW-0472">Membrane</keyword>
<reference evidence="5 6" key="1">
    <citation type="submission" date="2019-07" db="EMBL/GenBank/DDBJ databases">
        <title>De Novo Assembly of kiwifruit Actinidia rufa.</title>
        <authorList>
            <person name="Sugita-Konishi S."/>
            <person name="Sato K."/>
            <person name="Mori E."/>
            <person name="Abe Y."/>
            <person name="Kisaki G."/>
            <person name="Hamano K."/>
            <person name="Suezawa K."/>
            <person name="Otani M."/>
            <person name="Fukuda T."/>
            <person name="Manabe T."/>
            <person name="Gomi K."/>
            <person name="Tabuchi M."/>
            <person name="Akimitsu K."/>
            <person name="Kataoka I."/>
        </authorList>
    </citation>
    <scope>NUCLEOTIDE SEQUENCE [LARGE SCALE GENOMIC DNA]</scope>
    <source>
        <strain evidence="6">cv. Fuchu</strain>
    </source>
</reference>
<sequence>MHTDKSENCFWIFDQQLLVKVRSWMKTLHRKVKRGFLLFPNSLMDLHHWLPVGDVVDINFDKELIRTRKDGKSVYFKDIRPSNEEVAEVVESSVLLDVFKSTYVAITKKSDGDPNIQDVVITKDVHNVKVEIKVVGETEVSQKNEIVSQGEPRNLIPETKERVFCSEASDLGTEMTRDCSQMYIVEESRQLDRAILTEELTEPLNAGEKVHDPTKDISGKDATSVVPAKVLQPVASTTKRKKKKGKNTKVSGPALPSPSAFNSTDSSSEPRVSSKIPSVKAADSQILTMQEMLNPLTTMQKRMHKQMTVITVPVTKEGRRVEAALGRSVEKAVKANSEVLRAPIEISVSTAIAEAFQEILKSSLEASAIPAFEMSCKAMFEQVDVDIDFDKELIRTRKDGRSVYFKDIRPSNEEVAEPLQRATLCGIVYWSFLQVFMLGIFANILLVMKLLIGEVGPKTIHIRKGEKLDAAMVRHHCPAGAQYGSSSSREWTANGPMLKVAKAVIANSFERIHHGNLVGMFISPLCFKPGQDADMLALTGHEHYTIDLPSQVSEMKPGQVWDTCPTPVPKLDTQIL</sequence>
<feature type="region of interest" description="Disordered" evidence="2">
    <location>
        <begin position="204"/>
        <end position="280"/>
    </location>
</feature>
<evidence type="ECO:0000259" key="4">
    <source>
        <dbReference type="Pfam" id="PF00694"/>
    </source>
</evidence>
<gene>
    <name evidence="5" type="ORF">Acr_29g0011620</name>
</gene>
<name>A0A7J0HFT4_9ERIC</name>
<accession>A0A7J0HFT4</accession>
<dbReference type="Pfam" id="PF00694">
    <property type="entry name" value="Aconitase_C"/>
    <property type="match status" value="1"/>
</dbReference>
<dbReference type="Proteomes" id="UP000585474">
    <property type="component" value="Unassembled WGS sequence"/>
</dbReference>
<dbReference type="InterPro" id="IPR006249">
    <property type="entry name" value="Aconitase/IRP2"/>
</dbReference>
<evidence type="ECO:0000313" key="5">
    <source>
        <dbReference type="EMBL" id="GFZ22000.1"/>
    </source>
</evidence>
<dbReference type="PANTHER" id="PTHR11670">
    <property type="entry name" value="ACONITASE/IRON-RESPONSIVE ELEMENT FAMILY MEMBER"/>
    <property type="match status" value="1"/>
</dbReference>
<evidence type="ECO:0000313" key="6">
    <source>
        <dbReference type="Proteomes" id="UP000585474"/>
    </source>
</evidence>
<dbReference type="Gene3D" id="3.20.19.10">
    <property type="entry name" value="Aconitase, domain 4"/>
    <property type="match status" value="1"/>
</dbReference>
<feature type="transmembrane region" description="Helical" evidence="3">
    <location>
        <begin position="427"/>
        <end position="448"/>
    </location>
</feature>
<keyword evidence="3" id="KW-1133">Transmembrane helix</keyword>
<feature type="compositionally biased region" description="Basic residues" evidence="2">
    <location>
        <begin position="238"/>
        <end position="247"/>
    </location>
</feature>
<dbReference type="GO" id="GO:0043436">
    <property type="term" value="P:oxoacid metabolic process"/>
    <property type="evidence" value="ECO:0007669"/>
    <property type="project" value="UniProtKB-ARBA"/>
</dbReference>
<evidence type="ECO:0000256" key="2">
    <source>
        <dbReference type="SAM" id="MobiDB-lite"/>
    </source>
</evidence>
<keyword evidence="1" id="KW-0408">Iron</keyword>
<dbReference type="InterPro" id="IPR015931">
    <property type="entry name" value="Acnase/IPM_dHydase_lsu_aba_1/3"/>
</dbReference>
<dbReference type="SUPFAM" id="SSF52016">
    <property type="entry name" value="LeuD/IlvD-like"/>
    <property type="match status" value="1"/>
</dbReference>
<dbReference type="EMBL" id="BJWL01000029">
    <property type="protein sequence ID" value="GFZ22000.1"/>
    <property type="molecule type" value="Genomic_DNA"/>
</dbReference>
<comment type="caution">
    <text evidence="5">The sequence shown here is derived from an EMBL/GenBank/DDBJ whole genome shotgun (WGS) entry which is preliminary data.</text>
</comment>
<evidence type="ECO:0000256" key="3">
    <source>
        <dbReference type="SAM" id="Phobius"/>
    </source>
</evidence>
<dbReference type="GO" id="GO:0016836">
    <property type="term" value="F:hydro-lyase activity"/>
    <property type="evidence" value="ECO:0007669"/>
    <property type="project" value="UniProtKB-ARBA"/>
</dbReference>
<feature type="compositionally biased region" description="Polar residues" evidence="2">
    <location>
        <begin position="259"/>
        <end position="271"/>
    </location>
</feature>
<dbReference type="InterPro" id="IPR000573">
    <property type="entry name" value="AconitaseA/IPMdHydase_ssu_swvl"/>
</dbReference>
<dbReference type="AlphaFoldDB" id="A0A7J0HFT4"/>